<reference evidence="3 4" key="1">
    <citation type="submission" date="2024-09" db="EMBL/GenBank/DDBJ databases">
        <authorList>
            <person name="Sun Q."/>
            <person name="Mori K."/>
        </authorList>
    </citation>
    <scope>NUCLEOTIDE SEQUENCE [LARGE SCALE GENOMIC DNA]</scope>
    <source>
        <strain evidence="3 4">TBRC 2205</strain>
    </source>
</reference>
<proteinExistence type="predicted"/>
<evidence type="ECO:0000313" key="4">
    <source>
        <dbReference type="Proteomes" id="UP001589894"/>
    </source>
</evidence>
<feature type="region of interest" description="Disordered" evidence="1">
    <location>
        <begin position="493"/>
        <end position="653"/>
    </location>
</feature>
<keyword evidence="4" id="KW-1185">Reference proteome</keyword>
<organism evidence="3 4">
    <name type="scientific">Plantactinospora siamensis</name>
    <dbReference type="NCBI Taxonomy" id="555372"/>
    <lineage>
        <taxon>Bacteria</taxon>
        <taxon>Bacillati</taxon>
        <taxon>Actinomycetota</taxon>
        <taxon>Actinomycetes</taxon>
        <taxon>Micromonosporales</taxon>
        <taxon>Micromonosporaceae</taxon>
        <taxon>Plantactinospora</taxon>
    </lineage>
</organism>
<comment type="caution">
    <text evidence="3">The sequence shown here is derived from an EMBL/GenBank/DDBJ whole genome shotgun (WGS) entry which is preliminary data.</text>
</comment>
<feature type="domain" description="SseB protein N-terminal" evidence="2">
    <location>
        <begin position="11"/>
        <end position="113"/>
    </location>
</feature>
<feature type="domain" description="SseB protein N-terminal" evidence="2">
    <location>
        <begin position="740"/>
        <end position="845"/>
    </location>
</feature>
<dbReference type="EMBL" id="JBHLUE010000008">
    <property type="protein sequence ID" value="MFC0564870.1"/>
    <property type="molecule type" value="Genomic_DNA"/>
</dbReference>
<feature type="compositionally biased region" description="Basic and acidic residues" evidence="1">
    <location>
        <begin position="149"/>
        <end position="158"/>
    </location>
</feature>
<dbReference type="Proteomes" id="UP001589894">
    <property type="component" value="Unassembled WGS sequence"/>
</dbReference>
<feature type="compositionally biased region" description="Low complexity" evidence="1">
    <location>
        <begin position="360"/>
        <end position="390"/>
    </location>
</feature>
<accession>A0ABV6NVT3</accession>
<evidence type="ECO:0000256" key="1">
    <source>
        <dbReference type="SAM" id="MobiDB-lite"/>
    </source>
</evidence>
<name>A0ABV6NVT3_9ACTN</name>
<gene>
    <name evidence="3" type="ORF">ACFFHU_12090</name>
</gene>
<feature type="region of interest" description="Disordered" evidence="1">
    <location>
        <begin position="360"/>
        <end position="401"/>
    </location>
</feature>
<feature type="compositionally biased region" description="Low complexity" evidence="1">
    <location>
        <begin position="327"/>
        <end position="345"/>
    </location>
</feature>
<feature type="compositionally biased region" description="Low complexity" evidence="1">
    <location>
        <begin position="432"/>
        <end position="454"/>
    </location>
</feature>
<feature type="region of interest" description="Disordered" evidence="1">
    <location>
        <begin position="682"/>
        <end position="717"/>
    </location>
</feature>
<dbReference type="InterPro" id="IPR009839">
    <property type="entry name" value="SseB_N"/>
</dbReference>
<feature type="compositionally biased region" description="Polar residues" evidence="1">
    <location>
        <begin position="159"/>
        <end position="189"/>
    </location>
</feature>
<protein>
    <submittedName>
        <fullName evidence="3">SseB family protein</fullName>
    </submittedName>
</protein>
<feature type="compositionally biased region" description="Low complexity" evidence="1">
    <location>
        <begin position="208"/>
        <end position="252"/>
    </location>
</feature>
<feature type="compositionally biased region" description="Low complexity" evidence="1">
    <location>
        <begin position="692"/>
        <end position="712"/>
    </location>
</feature>
<sequence>MTEWEPATEAEAALREALREDDQERYFLVLARMELLLPVPDGDRGHSAGWGTWTADGRTHVLAFTSTSAAVACLGEHAGPTRRVRYGELAASWPSQHWWLAVNPGLPIEGYLPAWFVVQLARGDVRLPGRAANRSDGADANRPGPAEPQRSEPQRSEPQRSGPQRSEPQRSGPQRSGAQRSGAQRSGAQWSGGPRPESHRSGGPGGEQPSPAAQSWPAARPGGRGPAPAGESGSRPAAAAPVAEVAPTAARPDFPTRTADSWAADSLRAAMSRGNGNGATRPHSQPLRPAPQPFRPAGAPFGPPPPSFAPGEPAAVDHAPFPDNHVPARSGPAPAPADRAPAPAGHVPALAERAPVPAEHAPVPANHAPVPANHAPVPANHAPAPANHAAGLVDHAPGSANHAPALVDHAPAPAKHLPIADDHVLVTRAPEPAATASAPEPAATASAPEPAATAVGEPLVARSVPSSMESAPRAADPAPVIEAGPMDAAPTGFWRPAADSLGERAGPAQQEGSRADDPVLDRTRSAAAPLEPDMAPAERDRTAAASVEPDLSAAASVEPDRSAAALVEPTEVTEPPWSDESMAQIPAERPAGDRPVIIDGALVEPAEPVSPDARLGGATQAADDPAVWRAEPAAPAGATGDEPPSGEPVGAASSEAIAGPTEAASPVPVAVSRTDLAGGARAAIPPESAGVPDPAAGPDPGTAAGPDPGTAAGDDRAIGDPAATAEFVPANEVEESLYDAAVAGSTDDFLSTLLLARVLLPVDALSASGAGPGDPGFRWRSEPLGEDRFVVVFTSPERFTEYLPPDTPTATVSFVQLIRRWPDPSWSFAVNPGTPVGAKLPGDQVLALANWANDAGLEDEPATTVAEDRGSEAPVAAPAAPEPAAAPVLMQKAVAPSQVGYYLERGYDRVAGFVQRASEVAHLRAPAELYGALGLRHPGSPFDSGADEIYLLRWPAYRPDLYRIPYGGRTEEARRAMQGWMIERPPFRGNGFAPGDGTDVIAEFKVDSVRLPHGAQLVRLGADGAERLVATLDADRLGWVAAAAE</sequence>
<feature type="region of interest" description="Disordered" evidence="1">
    <location>
        <begin position="432"/>
        <end position="455"/>
    </location>
</feature>
<feature type="region of interest" description="Disordered" evidence="1">
    <location>
        <begin position="129"/>
        <end position="346"/>
    </location>
</feature>
<dbReference type="Pfam" id="PF07179">
    <property type="entry name" value="SseB"/>
    <property type="match status" value="2"/>
</dbReference>
<evidence type="ECO:0000313" key="3">
    <source>
        <dbReference type="EMBL" id="MFC0564870.1"/>
    </source>
</evidence>
<evidence type="ECO:0000259" key="2">
    <source>
        <dbReference type="Pfam" id="PF07179"/>
    </source>
</evidence>
<feature type="compositionally biased region" description="Basic and acidic residues" evidence="1">
    <location>
        <begin position="513"/>
        <end position="524"/>
    </location>
</feature>
<dbReference type="RefSeq" id="WP_377338195.1">
    <property type="nucleotide sequence ID" value="NZ_JBHLUE010000008.1"/>
</dbReference>